<feature type="transmembrane region" description="Helical" evidence="7">
    <location>
        <begin position="94"/>
        <end position="118"/>
    </location>
</feature>
<keyword evidence="4 7" id="KW-0812">Transmembrane</keyword>
<protein>
    <submittedName>
        <fullName evidence="8">Permease</fullName>
    </submittedName>
</protein>
<keyword evidence="3" id="KW-1003">Cell membrane</keyword>
<dbReference type="Pfam" id="PF03547">
    <property type="entry name" value="Mem_trans"/>
    <property type="match status" value="2"/>
</dbReference>
<dbReference type="Proteomes" id="UP000617426">
    <property type="component" value="Unassembled WGS sequence"/>
</dbReference>
<evidence type="ECO:0000313" key="9">
    <source>
        <dbReference type="Proteomes" id="UP000617426"/>
    </source>
</evidence>
<gene>
    <name evidence="8" type="ORF">HD592_001420</name>
</gene>
<feature type="transmembrane region" description="Helical" evidence="7">
    <location>
        <begin position="157"/>
        <end position="181"/>
    </location>
</feature>
<accession>A0A923E663</accession>
<feature type="transmembrane region" description="Helical" evidence="7">
    <location>
        <begin position="34"/>
        <end position="52"/>
    </location>
</feature>
<keyword evidence="9" id="KW-1185">Reference proteome</keyword>
<evidence type="ECO:0000256" key="3">
    <source>
        <dbReference type="ARBA" id="ARBA00022475"/>
    </source>
</evidence>
<dbReference type="GO" id="GO:0016020">
    <property type="term" value="C:membrane"/>
    <property type="evidence" value="ECO:0007669"/>
    <property type="project" value="UniProtKB-SubCell"/>
</dbReference>
<comment type="caution">
    <text evidence="8">The sequence shown here is derived from an EMBL/GenBank/DDBJ whole genome shotgun (WGS) entry which is preliminary data.</text>
</comment>
<sequence length="311" mass="31296">MGPIISSIAGIGIVMGVGWLLRRFGALGDEGVRALTSVVYWAASPALLFHAVSEADMATVVGAPLAVAAICGIGSALVFSLISVPALRPSRGDLVLGAMSASLNNAAYIGIPIAVYVLGDASRVVPVIVFQLGFFTPMFFVLADLAGSGRKPTLRGVLATVYSNPMVIAAALGFACSAVKAPIPEAIATTASMLGQAAPPLILIAFGASLIGSGAPLVTANAAAVALASTCKLAVQPLIALGAGFLIGLRGPELMTVTVMAGMPTAQNAFIAATRTRTGERIAQGAVIITTLAALPLTILTAWLFTLTGSI</sequence>
<feature type="transmembrane region" description="Helical" evidence="7">
    <location>
        <begin position="201"/>
        <end position="226"/>
    </location>
</feature>
<evidence type="ECO:0000313" key="8">
    <source>
        <dbReference type="EMBL" id="MBB6334855.1"/>
    </source>
</evidence>
<evidence type="ECO:0000256" key="7">
    <source>
        <dbReference type="SAM" id="Phobius"/>
    </source>
</evidence>
<evidence type="ECO:0000256" key="6">
    <source>
        <dbReference type="ARBA" id="ARBA00023136"/>
    </source>
</evidence>
<proteinExistence type="predicted"/>
<dbReference type="GO" id="GO:0055085">
    <property type="term" value="P:transmembrane transport"/>
    <property type="evidence" value="ECO:0007669"/>
    <property type="project" value="InterPro"/>
</dbReference>
<keyword evidence="2" id="KW-0813">Transport</keyword>
<feature type="transmembrane region" description="Helical" evidence="7">
    <location>
        <begin position="124"/>
        <end position="145"/>
    </location>
</feature>
<dbReference type="InterPro" id="IPR004776">
    <property type="entry name" value="Mem_transp_PIN-like"/>
</dbReference>
<comment type="subcellular location">
    <subcellularLocation>
        <location evidence="1">Membrane</location>
        <topology evidence="1">Multi-pass membrane protein</topology>
    </subcellularLocation>
</comment>
<name>A0A923E663_9ACTO</name>
<keyword evidence="6 7" id="KW-0472">Membrane</keyword>
<feature type="transmembrane region" description="Helical" evidence="7">
    <location>
        <begin position="58"/>
        <end position="82"/>
    </location>
</feature>
<dbReference type="PANTHER" id="PTHR36838:SF3">
    <property type="entry name" value="TRANSPORTER AUXIN EFFLUX CARRIER EC FAMILY"/>
    <property type="match status" value="1"/>
</dbReference>
<dbReference type="EMBL" id="JACHMK010000001">
    <property type="protein sequence ID" value="MBB6334855.1"/>
    <property type="molecule type" value="Genomic_DNA"/>
</dbReference>
<reference evidence="8" key="1">
    <citation type="submission" date="2020-08" db="EMBL/GenBank/DDBJ databases">
        <title>Sequencing the genomes of 1000 actinobacteria strains.</title>
        <authorList>
            <person name="Klenk H.-P."/>
        </authorList>
    </citation>
    <scope>NUCLEOTIDE SEQUENCE</scope>
    <source>
        <strain evidence="8">DSM 10695</strain>
    </source>
</reference>
<evidence type="ECO:0000256" key="5">
    <source>
        <dbReference type="ARBA" id="ARBA00022989"/>
    </source>
</evidence>
<organism evidence="8 9">
    <name type="scientific">Schaalia hyovaginalis</name>
    <dbReference type="NCBI Taxonomy" id="29316"/>
    <lineage>
        <taxon>Bacteria</taxon>
        <taxon>Bacillati</taxon>
        <taxon>Actinomycetota</taxon>
        <taxon>Actinomycetes</taxon>
        <taxon>Actinomycetales</taxon>
        <taxon>Actinomycetaceae</taxon>
        <taxon>Schaalia</taxon>
    </lineage>
</organism>
<evidence type="ECO:0000256" key="1">
    <source>
        <dbReference type="ARBA" id="ARBA00004141"/>
    </source>
</evidence>
<feature type="transmembrane region" description="Helical" evidence="7">
    <location>
        <begin position="233"/>
        <end position="249"/>
    </location>
</feature>
<keyword evidence="5 7" id="KW-1133">Transmembrane helix</keyword>
<feature type="transmembrane region" description="Helical" evidence="7">
    <location>
        <begin position="285"/>
        <end position="305"/>
    </location>
</feature>
<evidence type="ECO:0000256" key="2">
    <source>
        <dbReference type="ARBA" id="ARBA00022448"/>
    </source>
</evidence>
<evidence type="ECO:0000256" key="4">
    <source>
        <dbReference type="ARBA" id="ARBA00022692"/>
    </source>
</evidence>
<dbReference type="AlphaFoldDB" id="A0A923E663"/>
<dbReference type="RefSeq" id="WP_184452885.1">
    <property type="nucleotide sequence ID" value="NZ_JACHMK010000001.1"/>
</dbReference>
<dbReference type="PANTHER" id="PTHR36838">
    <property type="entry name" value="AUXIN EFFLUX CARRIER FAMILY PROTEIN"/>
    <property type="match status" value="1"/>
</dbReference>
<feature type="transmembrane region" description="Helical" evidence="7">
    <location>
        <begin position="6"/>
        <end position="22"/>
    </location>
</feature>